<dbReference type="SUPFAM" id="SSF52172">
    <property type="entry name" value="CheY-like"/>
    <property type="match status" value="1"/>
</dbReference>
<evidence type="ECO:0000259" key="9">
    <source>
        <dbReference type="PROSITE" id="PS50110"/>
    </source>
</evidence>
<keyword evidence="7" id="KW-0812">Transmembrane</keyword>
<evidence type="ECO:0000313" key="11">
    <source>
        <dbReference type="Proteomes" id="UP000269265"/>
    </source>
</evidence>
<dbReference type="Gene3D" id="3.40.50.2300">
    <property type="match status" value="1"/>
</dbReference>
<dbReference type="GO" id="GO:0009927">
    <property type="term" value="F:histidine phosphotransfer kinase activity"/>
    <property type="evidence" value="ECO:0007669"/>
    <property type="project" value="TreeGrafter"/>
</dbReference>
<dbReference type="SMART" id="SM00448">
    <property type="entry name" value="REC"/>
    <property type="match status" value="1"/>
</dbReference>
<comment type="catalytic activity">
    <reaction evidence="1">
        <text>ATP + protein L-histidine = ADP + protein N-phospho-L-histidine.</text>
        <dbReference type="EC" id="2.7.13.3"/>
    </reaction>
</comment>
<dbReference type="Pfam" id="PF00072">
    <property type="entry name" value="Response_reg"/>
    <property type="match status" value="1"/>
</dbReference>
<feature type="transmembrane region" description="Helical" evidence="7">
    <location>
        <begin position="64"/>
        <end position="82"/>
    </location>
</feature>
<feature type="domain" description="Histidine kinase" evidence="8">
    <location>
        <begin position="253"/>
        <end position="469"/>
    </location>
</feature>
<dbReference type="InterPro" id="IPR036890">
    <property type="entry name" value="HATPase_C_sf"/>
</dbReference>
<evidence type="ECO:0000256" key="2">
    <source>
        <dbReference type="ARBA" id="ARBA00012438"/>
    </source>
</evidence>
<dbReference type="Gene3D" id="1.10.287.130">
    <property type="match status" value="1"/>
</dbReference>
<dbReference type="FunFam" id="3.30.565.10:FF:000049">
    <property type="entry name" value="Two-component sensor histidine kinase"/>
    <property type="match status" value="1"/>
</dbReference>
<reference evidence="10 11" key="1">
    <citation type="submission" date="2018-12" db="EMBL/GenBank/DDBJ databases">
        <title>The whole draft genome of Aquabacterium sp. SJQ9.</title>
        <authorList>
            <person name="Sun L."/>
            <person name="Gao X."/>
            <person name="Chen W."/>
            <person name="Huang K."/>
        </authorList>
    </citation>
    <scope>NUCLEOTIDE SEQUENCE [LARGE SCALE GENOMIC DNA]</scope>
    <source>
        <strain evidence="10 11">SJQ9</strain>
    </source>
</reference>
<dbReference type="GO" id="GO:0005886">
    <property type="term" value="C:plasma membrane"/>
    <property type="evidence" value="ECO:0007669"/>
    <property type="project" value="TreeGrafter"/>
</dbReference>
<dbReference type="PROSITE" id="PS50110">
    <property type="entry name" value="RESPONSE_REGULATORY"/>
    <property type="match status" value="1"/>
</dbReference>
<feature type="domain" description="Response regulatory" evidence="9">
    <location>
        <begin position="489"/>
        <end position="604"/>
    </location>
</feature>
<dbReference type="InterPro" id="IPR005467">
    <property type="entry name" value="His_kinase_dom"/>
</dbReference>
<comment type="caution">
    <text evidence="10">The sequence shown here is derived from an EMBL/GenBank/DDBJ whole genome shotgun (WGS) entry which is preliminary data.</text>
</comment>
<evidence type="ECO:0000256" key="4">
    <source>
        <dbReference type="ARBA" id="ARBA00022679"/>
    </source>
</evidence>
<dbReference type="InterPro" id="IPR003594">
    <property type="entry name" value="HATPase_dom"/>
</dbReference>
<evidence type="ECO:0000256" key="5">
    <source>
        <dbReference type="ARBA" id="ARBA00022777"/>
    </source>
</evidence>
<dbReference type="EMBL" id="RSED01000005">
    <property type="protein sequence ID" value="RRS04836.1"/>
    <property type="molecule type" value="Genomic_DNA"/>
</dbReference>
<dbReference type="Gene3D" id="3.30.565.10">
    <property type="entry name" value="Histidine kinase-like ATPase, C-terminal domain"/>
    <property type="match status" value="1"/>
</dbReference>
<dbReference type="InterPro" id="IPR001789">
    <property type="entry name" value="Sig_transdc_resp-reg_receiver"/>
</dbReference>
<dbReference type="SMART" id="SM00388">
    <property type="entry name" value="HisKA"/>
    <property type="match status" value="1"/>
</dbReference>
<sequence length="622" mass="66927">MSFDDRAARLREQLASFVRFDEPRYLAAQLALVNRNMPVGMLATLVITVLFSGMHFRLAGDPRVIGWAMASGLVGLAGLLVYRMRPRAQASPQAFTRHARLLVMVALVLGGMWGFFAWVFMKTPEPHTTNLVIGALAGLNAGGMVLFCAVLPLSFIFLITSVTPVALVLLGSGVPADQLMGLATLTYMVTMLGFGYQAARSVRQSIDLRFVNADLVERLRDQTQRAVEARQVAEDALLDAEGANRAKGVFLAAASHDLRQPLHALGLFAGTLAGTGLSGRQRALLGQIDASAQAACDMLGTLLDFSKVDAGVVTPRPHPFALQPMLDRLVQEFTPEAQVHGLSLRSRPTPAVALADLALVERIVRNLLSNALRYTERGGVLVGCRLRGARGERVVIEVWDTGVGIPRHQQKAIFQEFHQLGNAERDRRKGLGLGLAIVDGLARAMSVSVTVASVPGRGSVFRLVLPRSRDAVMPAPTPLAYEGDLGGARVLVVDDDEAVRSAMADLLTQWGAWCEVAESGPEAEALLARFMPQVVLADYRLRGPSNGREVIERVRLHARRAIPGVLVTGDTSAERLREAQASGAVLLHKPVPAAQLHAVLADLLRVERLSGGAQVDTAGRRS</sequence>
<dbReference type="RefSeq" id="WP_125242654.1">
    <property type="nucleotide sequence ID" value="NZ_RSED01000005.1"/>
</dbReference>
<dbReference type="Proteomes" id="UP000269265">
    <property type="component" value="Unassembled WGS sequence"/>
</dbReference>
<dbReference type="PRINTS" id="PR00344">
    <property type="entry name" value="BCTRLSENSOR"/>
</dbReference>
<dbReference type="PANTHER" id="PTHR43047">
    <property type="entry name" value="TWO-COMPONENT HISTIDINE PROTEIN KINASE"/>
    <property type="match status" value="1"/>
</dbReference>
<name>A0A426VD94_9BURK</name>
<feature type="transmembrane region" description="Helical" evidence="7">
    <location>
        <begin position="102"/>
        <end position="121"/>
    </location>
</feature>
<dbReference type="InterPro" id="IPR011006">
    <property type="entry name" value="CheY-like_superfamily"/>
</dbReference>
<accession>A0A426VD94</accession>
<evidence type="ECO:0000256" key="1">
    <source>
        <dbReference type="ARBA" id="ARBA00000085"/>
    </source>
</evidence>
<dbReference type="CDD" id="cd00082">
    <property type="entry name" value="HisKA"/>
    <property type="match status" value="1"/>
</dbReference>
<dbReference type="GO" id="GO:0000155">
    <property type="term" value="F:phosphorelay sensor kinase activity"/>
    <property type="evidence" value="ECO:0007669"/>
    <property type="project" value="InterPro"/>
</dbReference>
<dbReference type="EC" id="2.7.13.3" evidence="2"/>
<evidence type="ECO:0000256" key="6">
    <source>
        <dbReference type="PROSITE-ProRule" id="PRU00169"/>
    </source>
</evidence>
<keyword evidence="5" id="KW-0418">Kinase</keyword>
<feature type="modified residue" description="4-aspartylphosphate" evidence="6">
    <location>
        <position position="538"/>
    </location>
</feature>
<evidence type="ECO:0000256" key="3">
    <source>
        <dbReference type="ARBA" id="ARBA00022553"/>
    </source>
</evidence>
<evidence type="ECO:0000259" key="8">
    <source>
        <dbReference type="PROSITE" id="PS50109"/>
    </source>
</evidence>
<dbReference type="SUPFAM" id="SSF47384">
    <property type="entry name" value="Homodimeric domain of signal transducing histidine kinase"/>
    <property type="match status" value="1"/>
</dbReference>
<dbReference type="InterPro" id="IPR036097">
    <property type="entry name" value="HisK_dim/P_sf"/>
</dbReference>
<organism evidence="10 11">
    <name type="scientific">Aquabacterium soli</name>
    <dbReference type="NCBI Taxonomy" id="2493092"/>
    <lineage>
        <taxon>Bacteria</taxon>
        <taxon>Pseudomonadati</taxon>
        <taxon>Pseudomonadota</taxon>
        <taxon>Betaproteobacteria</taxon>
        <taxon>Burkholderiales</taxon>
        <taxon>Aquabacterium</taxon>
    </lineage>
</organism>
<proteinExistence type="predicted"/>
<dbReference type="SMART" id="SM00387">
    <property type="entry name" value="HATPase_c"/>
    <property type="match status" value="1"/>
</dbReference>
<feature type="transmembrane region" description="Helical" evidence="7">
    <location>
        <begin position="39"/>
        <end position="58"/>
    </location>
</feature>
<gene>
    <name evidence="10" type="ORF">EIP75_07570</name>
</gene>
<dbReference type="InterPro" id="IPR004358">
    <property type="entry name" value="Sig_transdc_His_kin-like_C"/>
</dbReference>
<dbReference type="SUPFAM" id="SSF55874">
    <property type="entry name" value="ATPase domain of HSP90 chaperone/DNA topoisomerase II/histidine kinase"/>
    <property type="match status" value="1"/>
</dbReference>
<evidence type="ECO:0000313" key="10">
    <source>
        <dbReference type="EMBL" id="RRS04836.1"/>
    </source>
</evidence>
<evidence type="ECO:0000256" key="7">
    <source>
        <dbReference type="SAM" id="Phobius"/>
    </source>
</evidence>
<keyword evidence="4" id="KW-0808">Transferase</keyword>
<keyword evidence="7" id="KW-0472">Membrane</keyword>
<keyword evidence="3 6" id="KW-0597">Phosphoprotein</keyword>
<dbReference type="OrthoDB" id="6114847at2"/>
<dbReference type="AlphaFoldDB" id="A0A426VD94"/>
<dbReference type="InterPro" id="IPR003661">
    <property type="entry name" value="HisK_dim/P_dom"/>
</dbReference>
<dbReference type="PROSITE" id="PS50109">
    <property type="entry name" value="HIS_KIN"/>
    <property type="match status" value="1"/>
</dbReference>
<keyword evidence="11" id="KW-1185">Reference proteome</keyword>
<dbReference type="Pfam" id="PF02518">
    <property type="entry name" value="HATPase_c"/>
    <property type="match status" value="1"/>
</dbReference>
<dbReference type="CDD" id="cd00156">
    <property type="entry name" value="REC"/>
    <property type="match status" value="1"/>
</dbReference>
<dbReference type="PANTHER" id="PTHR43047:SF9">
    <property type="entry name" value="HISTIDINE KINASE"/>
    <property type="match status" value="1"/>
</dbReference>
<dbReference type="Pfam" id="PF00512">
    <property type="entry name" value="HisKA"/>
    <property type="match status" value="1"/>
</dbReference>
<protein>
    <recommendedName>
        <fullName evidence="2">histidine kinase</fullName>
        <ecNumber evidence="2">2.7.13.3</ecNumber>
    </recommendedName>
</protein>
<keyword evidence="7" id="KW-1133">Transmembrane helix</keyword>
<feature type="transmembrane region" description="Helical" evidence="7">
    <location>
        <begin position="141"/>
        <end position="167"/>
    </location>
</feature>